<evidence type="ECO:0000313" key="3">
    <source>
        <dbReference type="EMBL" id="MFD1053381.1"/>
    </source>
</evidence>
<dbReference type="Pfam" id="PF21068">
    <property type="entry name" value="ATPgraspMvdD"/>
    <property type="match status" value="1"/>
</dbReference>
<protein>
    <submittedName>
        <fullName evidence="3">MvdC/MvdD family ATP grasp protein</fullName>
    </submittedName>
</protein>
<evidence type="ECO:0000313" key="4">
    <source>
        <dbReference type="Proteomes" id="UP001597046"/>
    </source>
</evidence>
<dbReference type="Gene3D" id="3.30.470.20">
    <property type="entry name" value="ATP-grasp fold, B domain"/>
    <property type="match status" value="1"/>
</dbReference>
<feature type="domain" description="MvdD-like pre-ATP grasp" evidence="2">
    <location>
        <begin position="7"/>
        <end position="117"/>
    </location>
</feature>
<gene>
    <name evidence="3" type="ORF">ACFQ2V_03610</name>
</gene>
<dbReference type="EMBL" id="JBHTKH010000001">
    <property type="protein sequence ID" value="MFD1053381.1"/>
    <property type="molecule type" value="Genomic_DNA"/>
</dbReference>
<dbReference type="PANTHER" id="PTHR21621">
    <property type="entry name" value="RIBOSOMAL PROTEIN S6 MODIFICATION PROTEIN"/>
    <property type="match status" value="1"/>
</dbReference>
<reference evidence="4" key="1">
    <citation type="journal article" date="2019" name="Int. J. Syst. Evol. Microbiol.">
        <title>The Global Catalogue of Microorganisms (GCM) 10K type strain sequencing project: providing services to taxonomists for standard genome sequencing and annotation.</title>
        <authorList>
            <consortium name="The Broad Institute Genomics Platform"/>
            <consortium name="The Broad Institute Genome Sequencing Center for Infectious Disease"/>
            <person name="Wu L."/>
            <person name="Ma J."/>
        </authorList>
    </citation>
    <scope>NUCLEOTIDE SEQUENCE [LARGE SCALE GENOMIC DNA]</scope>
    <source>
        <strain evidence="4">CCUG 57508</strain>
    </source>
</reference>
<organism evidence="3 4">
    <name type="scientific">Terrabacter terrigena</name>
    <dbReference type="NCBI Taxonomy" id="574718"/>
    <lineage>
        <taxon>Bacteria</taxon>
        <taxon>Bacillati</taxon>
        <taxon>Actinomycetota</taxon>
        <taxon>Actinomycetes</taxon>
        <taxon>Micrococcales</taxon>
        <taxon>Intrasporangiaceae</taxon>
        <taxon>Terrabacter</taxon>
    </lineage>
</organism>
<dbReference type="SUPFAM" id="SSF56059">
    <property type="entry name" value="Glutathione synthetase ATP-binding domain-like"/>
    <property type="match status" value="1"/>
</dbReference>
<proteinExistence type="predicted"/>
<name>A0ABW3MS25_9MICO</name>
<dbReference type="PANTHER" id="PTHR21621:SF0">
    <property type="entry name" value="BETA-CITRYLGLUTAMATE SYNTHASE B-RELATED"/>
    <property type="match status" value="1"/>
</dbReference>
<dbReference type="Proteomes" id="UP001597046">
    <property type="component" value="Unassembled WGS sequence"/>
</dbReference>
<accession>A0ABW3MS25</accession>
<dbReference type="InterPro" id="IPR048936">
    <property type="entry name" value="MvdD-like_ATPgrasp"/>
</dbReference>
<keyword evidence="4" id="KW-1185">Reference proteome</keyword>
<sequence>MIGIISSVDDVHASHVLSELGRLGSDATILDTATVPASGSVTSWHTSDEPWRATWSTTGAAVDLADLRTVWWRRPQAHVLHDELRGATDRQFAYGEVDAAVRGLWSCTDATWVNDPERDLAASRKLWQLKVAAGIGLRIPRTCATTSPLDARAFLESEPGGAIYKPFGGSEEAWAETRLVERADLDNLDHLRFAPVIFQELVPGGIDIRVTIVGREVHAAEIRAIDTAYEFDFRMDCGNAPIHPHELPHGLVGRLHRLMDHFGLLYGAVDLRLAPDGDYVFLEVNPAGQWLFVEIATGQPISAAMARQLHRLDTAASAREVRSGAGSGARPPAPLHERRGPG</sequence>
<comment type="caution">
    <text evidence="3">The sequence shown here is derived from an EMBL/GenBank/DDBJ whole genome shotgun (WGS) entry which is preliminary data.</text>
</comment>
<evidence type="ECO:0000256" key="1">
    <source>
        <dbReference type="SAM" id="MobiDB-lite"/>
    </source>
</evidence>
<feature type="region of interest" description="Disordered" evidence="1">
    <location>
        <begin position="319"/>
        <end position="342"/>
    </location>
</feature>
<evidence type="ECO:0000259" key="2">
    <source>
        <dbReference type="Pfam" id="PF21068"/>
    </source>
</evidence>
<dbReference type="RefSeq" id="WP_386050771.1">
    <property type="nucleotide sequence ID" value="NZ_JBHTKH010000001.1"/>
</dbReference>